<dbReference type="FunFam" id="3.30.465.10:FF:000010">
    <property type="entry name" value="DUF21 domain-containing protein"/>
    <property type="match status" value="1"/>
</dbReference>
<dbReference type="GO" id="GO:0050660">
    <property type="term" value="F:flavin adenine dinucleotide binding"/>
    <property type="evidence" value="ECO:0007669"/>
    <property type="project" value="InterPro"/>
</dbReference>
<sequence length="87" mass="9477">MSPSLSEEVLQQSGGTILVDGTTNIRELNKAFDWALPADGSQTVNGMVLEELGDIPSLNVQVQIGKYNFEVLSMNDNVIKQVRVTPD</sequence>
<dbReference type="EMBL" id="LOMY01000111">
    <property type="protein sequence ID" value="OCQ51600.1"/>
    <property type="molecule type" value="Genomic_DNA"/>
</dbReference>
<comment type="caution">
    <text evidence="7">The sequence shown here is derived from an EMBL/GenBank/DDBJ whole genome shotgun (WGS) entry which is preliminary data.</text>
</comment>
<keyword evidence="5" id="KW-0129">CBS domain</keyword>
<evidence type="ECO:0000256" key="5">
    <source>
        <dbReference type="ARBA" id="ARBA00023122"/>
    </source>
</evidence>
<dbReference type="GO" id="GO:0005886">
    <property type="term" value="C:plasma membrane"/>
    <property type="evidence" value="ECO:0007669"/>
    <property type="project" value="UniProtKB-SubCell"/>
</dbReference>
<evidence type="ECO:0000313" key="8">
    <source>
        <dbReference type="Proteomes" id="UP000093476"/>
    </source>
</evidence>
<feature type="domain" description="Transporter-associated" evidence="6">
    <location>
        <begin position="10"/>
        <end position="87"/>
    </location>
</feature>
<dbReference type="PATRIC" id="fig|286156.4.peg.3599"/>
<gene>
    <name evidence="7" type="ORF">Ppb6_03161</name>
</gene>
<keyword evidence="3" id="KW-1003">Cell membrane</keyword>
<evidence type="ECO:0000256" key="1">
    <source>
        <dbReference type="ARBA" id="ARBA00004651"/>
    </source>
</evidence>
<dbReference type="AlphaFoldDB" id="A0A1C0U0Y9"/>
<dbReference type="InterPro" id="IPR016169">
    <property type="entry name" value="FAD-bd_PCMH_sub2"/>
</dbReference>
<comment type="similarity">
    <text evidence="2">Belongs to the UPF0053 family.</text>
</comment>
<dbReference type="Pfam" id="PF03471">
    <property type="entry name" value="CorC_HlyC"/>
    <property type="match status" value="1"/>
</dbReference>
<dbReference type="InterPro" id="IPR036318">
    <property type="entry name" value="FAD-bd_PCMH-like_sf"/>
</dbReference>
<proteinExistence type="inferred from homology"/>
<dbReference type="SMART" id="SM01091">
    <property type="entry name" value="CorC_HlyC"/>
    <property type="match status" value="1"/>
</dbReference>
<evidence type="ECO:0000256" key="3">
    <source>
        <dbReference type="ARBA" id="ARBA00022475"/>
    </source>
</evidence>
<dbReference type="Gene3D" id="3.30.465.10">
    <property type="match status" value="1"/>
</dbReference>
<keyword evidence="4" id="KW-0677">Repeat</keyword>
<accession>A0A1C0U0Y9</accession>
<evidence type="ECO:0000313" key="7">
    <source>
        <dbReference type="EMBL" id="OCQ51600.1"/>
    </source>
</evidence>
<keyword evidence="3" id="KW-0472">Membrane</keyword>
<protein>
    <recommendedName>
        <fullName evidence="6">Transporter-associated domain-containing protein</fullName>
    </recommendedName>
</protein>
<name>A0A1C0U0Y9_9GAMM</name>
<comment type="subcellular location">
    <subcellularLocation>
        <location evidence="1">Cell membrane</location>
        <topology evidence="1">Multi-pass membrane protein</topology>
    </subcellularLocation>
</comment>
<evidence type="ECO:0000259" key="6">
    <source>
        <dbReference type="SMART" id="SM01091"/>
    </source>
</evidence>
<reference evidence="7 8" key="1">
    <citation type="submission" date="2015-12" db="EMBL/GenBank/DDBJ databases">
        <title>Genome comparisons provide insights into the role of secondary metabolites in the pathogenic phase of the Photorhabdus life cycle.</title>
        <authorList>
            <person name="Tobias N.J."/>
            <person name="Mishra B."/>
            <person name="Gupta D.K."/>
            <person name="Thines M."/>
            <person name="Stinear T.P."/>
            <person name="Bode H.B."/>
        </authorList>
    </citation>
    <scope>NUCLEOTIDE SEQUENCE [LARGE SCALE GENOMIC DNA]</scope>
    <source>
        <strain evidence="7 8">PB68.1</strain>
    </source>
</reference>
<evidence type="ECO:0000256" key="4">
    <source>
        <dbReference type="ARBA" id="ARBA00022737"/>
    </source>
</evidence>
<dbReference type="Proteomes" id="UP000093476">
    <property type="component" value="Unassembled WGS sequence"/>
</dbReference>
<organism evidence="7 8">
    <name type="scientific">Photorhabdus australis subsp. thailandensis</name>
    <dbReference type="NCBI Taxonomy" id="2805096"/>
    <lineage>
        <taxon>Bacteria</taxon>
        <taxon>Pseudomonadati</taxon>
        <taxon>Pseudomonadota</taxon>
        <taxon>Gammaproteobacteria</taxon>
        <taxon>Enterobacterales</taxon>
        <taxon>Morganellaceae</taxon>
        <taxon>Photorhabdus</taxon>
    </lineage>
</organism>
<dbReference type="InterPro" id="IPR005170">
    <property type="entry name" value="Transptr-assoc_dom"/>
</dbReference>
<dbReference type="SUPFAM" id="SSF56176">
    <property type="entry name" value="FAD-binding/transporter-associated domain-like"/>
    <property type="match status" value="1"/>
</dbReference>
<keyword evidence="8" id="KW-1185">Reference proteome</keyword>
<dbReference type="PANTHER" id="PTHR22777:SF32">
    <property type="entry name" value="UPF0053 INNER MEMBRANE PROTEIN YFJD"/>
    <property type="match status" value="1"/>
</dbReference>
<dbReference type="PANTHER" id="PTHR22777">
    <property type="entry name" value="HEMOLYSIN-RELATED"/>
    <property type="match status" value="1"/>
</dbReference>
<evidence type="ECO:0000256" key="2">
    <source>
        <dbReference type="ARBA" id="ARBA00006337"/>
    </source>
</evidence>